<feature type="domain" description="Thioredoxin" evidence="1">
    <location>
        <begin position="502"/>
        <end position="654"/>
    </location>
</feature>
<dbReference type="Pfam" id="PF00578">
    <property type="entry name" value="AhpC-TSA"/>
    <property type="match status" value="1"/>
</dbReference>
<protein>
    <recommendedName>
        <fullName evidence="1">Thioredoxin domain-containing protein</fullName>
    </recommendedName>
</protein>
<dbReference type="Gene3D" id="3.40.30.10">
    <property type="entry name" value="Glutaredoxin"/>
    <property type="match status" value="1"/>
</dbReference>
<dbReference type="PANTHER" id="PTHR45588">
    <property type="entry name" value="TPR DOMAIN-CONTAINING PROTEIN"/>
    <property type="match status" value="1"/>
</dbReference>
<evidence type="ECO:0000259" key="1">
    <source>
        <dbReference type="PROSITE" id="PS51352"/>
    </source>
</evidence>
<proteinExistence type="predicted"/>
<dbReference type="EMBL" id="AP024702">
    <property type="protein sequence ID" value="BCX48072.1"/>
    <property type="molecule type" value="Genomic_DNA"/>
</dbReference>
<name>A0ABM7RCA0_9BACT</name>
<evidence type="ECO:0000313" key="2">
    <source>
        <dbReference type="EMBL" id="BCX48072.1"/>
    </source>
</evidence>
<dbReference type="PANTHER" id="PTHR45588:SF1">
    <property type="entry name" value="WW DOMAIN-CONTAINING PROTEIN"/>
    <property type="match status" value="1"/>
</dbReference>
<reference evidence="2 3" key="1">
    <citation type="submission" date="2021-06" db="EMBL/GenBank/DDBJ databases">
        <title>Complete genome of Haloferula helveola possessing various polysaccharide degrading enzymes.</title>
        <authorList>
            <person name="Takami H."/>
            <person name="Huang C."/>
            <person name="Hamasaki K."/>
        </authorList>
    </citation>
    <scope>NUCLEOTIDE SEQUENCE [LARGE SCALE GENOMIC DNA]</scope>
    <source>
        <strain evidence="2 3">CN-1</strain>
    </source>
</reference>
<dbReference type="Proteomes" id="UP001374893">
    <property type="component" value="Chromosome"/>
</dbReference>
<dbReference type="InterPro" id="IPR036249">
    <property type="entry name" value="Thioredoxin-like_sf"/>
</dbReference>
<dbReference type="InterPro" id="IPR000866">
    <property type="entry name" value="AhpC/TSA"/>
</dbReference>
<gene>
    <name evidence="2" type="ORF">HAHE_19800</name>
</gene>
<sequence>MAAWARSANPEEPRSVQEAFLGAPSLLPREIEGLEPLTFPVDSASDEARRWFGQGLACLHLLWNEEAERAFRAVVAADPDCAMGYWGLAMVNVDRPGRGAYFARMAAGKLRPQSSATVRTWVEAVQRYYADPAADPVPRHQRFASDLEDLAIAEPNNVEAKAIFLRQLVLNAYRGGLELRSPWAADRLAAEITAAVPGHPARSHRLLLWMNSKPNYLADQGLLDPGRLPPEAVVSQWRFLAEAQGAAGRWEASAESMVRSVDAGIRHRKGWFDQPLLVPGFDENVEVLAGTLSLLGRVEEALSLARAMVAQPLPSTVVGTVDTDPFNSSAYARGLRSYARICIEHGLQERLSRYATDLPVQQVPGDSETVLRGEIEALAAGKPAGDIAWLSPEARLAGMVAAGESAAAELLASLPDERCRAFLPRALKILHHVEAGRTKEAMQAFDNSFRAAAGAADSPWLRSDGFVKLAQLRRVTGDWPLAPTPAANRLAKSVEGVRKDYLSGFPGAPGFVLPDGTGSETSLAAFRGRPVLVIFFLGAGCLQCVEQLHAFLPLGPRFEEAGIPIVAISSDPVEVLEFTIREERRGQKPIPFTILSDSELEVFRDYLVYNEFEKRPVHGTFLLDAEGHVRWWTTDNQPFMDPLWLLRESSRILD</sequence>
<dbReference type="PROSITE" id="PS51352">
    <property type="entry name" value="THIOREDOXIN_2"/>
    <property type="match status" value="1"/>
</dbReference>
<organism evidence="2 3">
    <name type="scientific">Haloferula helveola</name>
    <dbReference type="NCBI Taxonomy" id="490095"/>
    <lineage>
        <taxon>Bacteria</taxon>
        <taxon>Pseudomonadati</taxon>
        <taxon>Verrucomicrobiota</taxon>
        <taxon>Verrucomicrobiia</taxon>
        <taxon>Verrucomicrobiales</taxon>
        <taxon>Verrucomicrobiaceae</taxon>
        <taxon>Haloferula</taxon>
    </lineage>
</organism>
<dbReference type="InterPro" id="IPR013766">
    <property type="entry name" value="Thioredoxin_domain"/>
</dbReference>
<dbReference type="SUPFAM" id="SSF52833">
    <property type="entry name" value="Thioredoxin-like"/>
    <property type="match status" value="1"/>
</dbReference>
<accession>A0ABM7RCA0</accession>
<keyword evidence="3" id="KW-1185">Reference proteome</keyword>
<evidence type="ECO:0000313" key="3">
    <source>
        <dbReference type="Proteomes" id="UP001374893"/>
    </source>
</evidence>